<protein>
    <submittedName>
        <fullName evidence="1">Ubiquinone biosynthesis protein</fullName>
    </submittedName>
</protein>
<reference evidence="1 2" key="1">
    <citation type="submission" date="2017-09" db="EMBL/GenBank/DDBJ databases">
        <title>Whole genomes of Flavobacteriaceae.</title>
        <authorList>
            <person name="Stine C."/>
            <person name="Li C."/>
            <person name="Tadesse D."/>
        </authorList>
    </citation>
    <scope>NUCLEOTIDE SEQUENCE [LARGE SCALE GENOMIC DNA]</scope>
    <source>
        <strain evidence="1 2">ATCC 35036</strain>
    </source>
</reference>
<sequence length="233" mass="27577">MQKNIYNPEYIKSLFDKMSKSYERMNYFTSFGFSIRWRKQFLEHTHFENDNIEIIDLMTGMGETWKATKKKYPKSNLTVVDFSDGMLQFAHHKNKKYFNNEVNILSQDVLNNNLESNKYDLVTSAFGLKTFNEDQLKQLAIETKRILKPKGKFTFIEVSVPDNTFLKFLYGIYLGKIIPLIGNREEYQMLWEYTSKFGNTKKAKKIFEENGLKTEYKSYFFGCATGIFGHKEY</sequence>
<comment type="caution">
    <text evidence="1">The sequence shown here is derived from an EMBL/GenBank/DDBJ whole genome shotgun (WGS) entry which is preliminary data.</text>
</comment>
<organism evidence="1 2">
    <name type="scientific">Flavobacterium branchiophilum</name>
    <dbReference type="NCBI Taxonomy" id="55197"/>
    <lineage>
        <taxon>Bacteria</taxon>
        <taxon>Pseudomonadati</taxon>
        <taxon>Bacteroidota</taxon>
        <taxon>Flavobacteriia</taxon>
        <taxon>Flavobacteriales</taxon>
        <taxon>Flavobacteriaceae</taxon>
        <taxon>Flavobacterium</taxon>
    </lineage>
</organism>
<dbReference type="InterPro" id="IPR029063">
    <property type="entry name" value="SAM-dependent_MTases_sf"/>
</dbReference>
<name>A0A2H3KCL3_9FLAO</name>
<dbReference type="RefSeq" id="WP_097553815.1">
    <property type="nucleotide sequence ID" value="NZ_PCMW01000032.1"/>
</dbReference>
<keyword evidence="1" id="KW-0830">Ubiquinone</keyword>
<dbReference type="AlphaFoldDB" id="A0A2H3KCL3"/>
<dbReference type="EMBL" id="PCMW01000032">
    <property type="protein sequence ID" value="PDS25131.1"/>
    <property type="molecule type" value="Genomic_DNA"/>
</dbReference>
<dbReference type="Proteomes" id="UP000220828">
    <property type="component" value="Unassembled WGS sequence"/>
</dbReference>
<evidence type="ECO:0000313" key="1">
    <source>
        <dbReference type="EMBL" id="PDS25131.1"/>
    </source>
</evidence>
<dbReference type="SUPFAM" id="SSF53335">
    <property type="entry name" value="S-adenosyl-L-methionine-dependent methyltransferases"/>
    <property type="match status" value="1"/>
</dbReference>
<dbReference type="Pfam" id="PF01209">
    <property type="entry name" value="Ubie_methyltran"/>
    <property type="match status" value="1"/>
</dbReference>
<accession>A0A2H3KCL3</accession>
<dbReference type="OrthoDB" id="9795634at2"/>
<proteinExistence type="predicted"/>
<dbReference type="PANTHER" id="PTHR43591:SF24">
    <property type="entry name" value="2-METHOXY-6-POLYPRENYL-1,4-BENZOQUINOL METHYLASE, MITOCHONDRIAL"/>
    <property type="match status" value="1"/>
</dbReference>
<evidence type="ECO:0000313" key="2">
    <source>
        <dbReference type="Proteomes" id="UP000220828"/>
    </source>
</evidence>
<dbReference type="Gene3D" id="3.40.50.150">
    <property type="entry name" value="Vaccinia Virus protein VP39"/>
    <property type="match status" value="1"/>
</dbReference>
<dbReference type="PANTHER" id="PTHR43591">
    <property type="entry name" value="METHYLTRANSFERASE"/>
    <property type="match status" value="1"/>
</dbReference>
<gene>
    <name evidence="1" type="ORF">B0A77_05490</name>
</gene>
<dbReference type="GO" id="GO:0008168">
    <property type="term" value="F:methyltransferase activity"/>
    <property type="evidence" value="ECO:0007669"/>
    <property type="project" value="TreeGrafter"/>
</dbReference>